<evidence type="ECO:0000313" key="2">
    <source>
        <dbReference type="Proteomes" id="UP000555003"/>
    </source>
</evidence>
<dbReference type="Pfam" id="PF04343">
    <property type="entry name" value="DUF488"/>
    <property type="match status" value="1"/>
</dbReference>
<dbReference type="PANTHER" id="PTHR39337:SF1">
    <property type="entry name" value="BLR5642 PROTEIN"/>
    <property type="match status" value="1"/>
</dbReference>
<gene>
    <name evidence="1" type="ORF">GGR22_002326</name>
</gene>
<protein>
    <submittedName>
        <fullName evidence="1">Uncharacterized protein (DUF488 family)</fullName>
    </submittedName>
</protein>
<dbReference type="PANTHER" id="PTHR39337">
    <property type="entry name" value="BLR5642 PROTEIN"/>
    <property type="match status" value="1"/>
</dbReference>
<name>A0ABR6DRU5_9FLAO</name>
<dbReference type="RefSeq" id="WP_182493762.1">
    <property type="nucleotide sequence ID" value="NZ_JACJIS010000002.1"/>
</dbReference>
<reference evidence="1 2" key="1">
    <citation type="submission" date="2020-08" db="EMBL/GenBank/DDBJ databases">
        <title>Genomic Encyclopedia of Type Strains, Phase IV (KMG-IV): sequencing the most valuable type-strain genomes for metagenomic binning, comparative biology and taxonomic classification.</title>
        <authorList>
            <person name="Goeker M."/>
        </authorList>
    </citation>
    <scope>NUCLEOTIDE SEQUENCE [LARGE SCALE GENOMIC DNA]</scope>
    <source>
        <strain evidence="1 2">DSM 100397</strain>
    </source>
</reference>
<accession>A0ABR6DRU5</accession>
<sequence>MIKSSIYSIGHGNKDLKTLIEELNSFNIEYVFDVRSKPYSKFYPQYNKNSLEIDLASEGITYVFLGNYLGGLPDDITCYIDGKVQYNLVREKSFFQAGINLLIDANKENLTVALLCSETKPEDCHRCKLIGQEMLLYKISVQHIISTHKVKKQEKVFEEITKGKNTSNLFGEETNFTSKKNY</sequence>
<dbReference type="Proteomes" id="UP000555003">
    <property type="component" value="Unassembled WGS sequence"/>
</dbReference>
<keyword evidence="2" id="KW-1185">Reference proteome</keyword>
<dbReference type="PIRSF" id="PIRSF024492">
    <property type="entry name" value="UCP024492"/>
    <property type="match status" value="1"/>
</dbReference>
<organism evidence="1 2">
    <name type="scientific">Flavobacterium gossypii</name>
    <dbReference type="NCBI Taxonomy" id="1646119"/>
    <lineage>
        <taxon>Bacteria</taxon>
        <taxon>Pseudomonadati</taxon>
        <taxon>Bacteroidota</taxon>
        <taxon>Flavobacteriia</taxon>
        <taxon>Flavobacteriales</taxon>
        <taxon>Flavobacteriaceae</taxon>
        <taxon>Flavobacterium</taxon>
    </lineage>
</organism>
<proteinExistence type="predicted"/>
<comment type="caution">
    <text evidence="1">The sequence shown here is derived from an EMBL/GenBank/DDBJ whole genome shotgun (WGS) entry which is preliminary data.</text>
</comment>
<dbReference type="InterPro" id="IPR007438">
    <property type="entry name" value="DUF488"/>
</dbReference>
<evidence type="ECO:0000313" key="1">
    <source>
        <dbReference type="EMBL" id="MBA9074159.1"/>
    </source>
</evidence>
<dbReference type="EMBL" id="JACJIS010000002">
    <property type="protein sequence ID" value="MBA9074159.1"/>
    <property type="molecule type" value="Genomic_DNA"/>
</dbReference>
<dbReference type="InterPro" id="IPR014519">
    <property type="entry name" value="UCP024492"/>
</dbReference>